<keyword evidence="3" id="KW-1185">Reference proteome</keyword>
<protein>
    <submittedName>
        <fullName evidence="2">Uncharacterized protein</fullName>
    </submittedName>
</protein>
<accession>A0A9P0FNK9</accession>
<evidence type="ECO:0000313" key="3">
    <source>
        <dbReference type="Proteomes" id="UP001154078"/>
    </source>
</evidence>
<evidence type="ECO:0000256" key="1">
    <source>
        <dbReference type="SAM" id="MobiDB-lite"/>
    </source>
</evidence>
<evidence type="ECO:0000313" key="2">
    <source>
        <dbReference type="EMBL" id="CAH0564721.1"/>
    </source>
</evidence>
<dbReference type="Proteomes" id="UP001154078">
    <property type="component" value="Chromosome 9"/>
</dbReference>
<proteinExistence type="predicted"/>
<gene>
    <name evidence="2" type="ORF">MELIAE_LOCUS13196</name>
</gene>
<feature type="region of interest" description="Disordered" evidence="1">
    <location>
        <begin position="1"/>
        <end position="21"/>
    </location>
</feature>
<organism evidence="2 3">
    <name type="scientific">Brassicogethes aeneus</name>
    <name type="common">Rape pollen beetle</name>
    <name type="synonym">Meligethes aeneus</name>
    <dbReference type="NCBI Taxonomy" id="1431903"/>
    <lineage>
        <taxon>Eukaryota</taxon>
        <taxon>Metazoa</taxon>
        <taxon>Ecdysozoa</taxon>
        <taxon>Arthropoda</taxon>
        <taxon>Hexapoda</taxon>
        <taxon>Insecta</taxon>
        <taxon>Pterygota</taxon>
        <taxon>Neoptera</taxon>
        <taxon>Endopterygota</taxon>
        <taxon>Coleoptera</taxon>
        <taxon>Polyphaga</taxon>
        <taxon>Cucujiformia</taxon>
        <taxon>Nitidulidae</taxon>
        <taxon>Meligethinae</taxon>
        <taxon>Brassicogethes</taxon>
    </lineage>
</organism>
<dbReference type="AlphaFoldDB" id="A0A9P0FNK9"/>
<dbReference type="EMBL" id="OV121140">
    <property type="protein sequence ID" value="CAH0564721.1"/>
    <property type="molecule type" value="Genomic_DNA"/>
</dbReference>
<reference evidence="2" key="1">
    <citation type="submission" date="2021-12" db="EMBL/GenBank/DDBJ databases">
        <authorList>
            <person name="King R."/>
        </authorList>
    </citation>
    <scope>NUCLEOTIDE SEQUENCE</scope>
</reference>
<sequence>MCPLMLSSNFQEGVTDPPSISSISRLLRGNGRGGGGAGGRDDPEGKKDYTINGILGVANYKVSRTHSMGEIYNYKLEIADFDMNCWRLLILL</sequence>
<name>A0A9P0FNK9_BRAAE</name>